<dbReference type="InterPro" id="IPR048389">
    <property type="entry name" value="YciQ-like_C"/>
</dbReference>
<accession>A0A1I0FL98</accession>
<dbReference type="OrthoDB" id="46834at2"/>
<keyword evidence="2" id="KW-0812">Transmembrane</keyword>
<feature type="chain" id="PRO_5011446433" evidence="3">
    <location>
        <begin position="25"/>
        <end position="578"/>
    </location>
</feature>
<dbReference type="AlphaFoldDB" id="A0A1I0FL98"/>
<protein>
    <submittedName>
        <fullName evidence="6">Predicted membrane protein</fullName>
    </submittedName>
</protein>
<evidence type="ECO:0000259" key="4">
    <source>
        <dbReference type="Pfam" id="PF09972"/>
    </source>
</evidence>
<dbReference type="InterPro" id="IPR018702">
    <property type="entry name" value="DUF2207"/>
</dbReference>
<dbReference type="Pfam" id="PF20990">
    <property type="entry name" value="DUF2207_C"/>
    <property type="match status" value="1"/>
</dbReference>
<feature type="signal peptide" evidence="3">
    <location>
        <begin position="1"/>
        <end position="24"/>
    </location>
</feature>
<name>A0A1I0FL98_9FIRM</name>
<evidence type="ECO:0000259" key="5">
    <source>
        <dbReference type="Pfam" id="PF20990"/>
    </source>
</evidence>
<keyword evidence="2" id="KW-0472">Membrane</keyword>
<evidence type="ECO:0000313" key="6">
    <source>
        <dbReference type="EMBL" id="SET59056.1"/>
    </source>
</evidence>
<keyword evidence="7" id="KW-1185">Reference proteome</keyword>
<gene>
    <name evidence="6" type="ORF">SAMN04489758_12037</name>
</gene>
<reference evidence="7" key="1">
    <citation type="submission" date="2016-10" db="EMBL/GenBank/DDBJ databases">
        <authorList>
            <person name="Varghese N."/>
            <person name="Submissions S."/>
        </authorList>
    </citation>
    <scope>NUCLEOTIDE SEQUENCE [LARGE SCALE GENOMIC DNA]</scope>
    <source>
        <strain evidence="7">DSM 1551</strain>
    </source>
</reference>
<dbReference type="EMBL" id="FOIN01000020">
    <property type="protein sequence ID" value="SET59056.1"/>
    <property type="molecule type" value="Genomic_DNA"/>
</dbReference>
<evidence type="ECO:0000256" key="3">
    <source>
        <dbReference type="SAM" id="SignalP"/>
    </source>
</evidence>
<dbReference type="Proteomes" id="UP000198558">
    <property type="component" value="Unassembled WGS sequence"/>
</dbReference>
<feature type="transmembrane region" description="Helical" evidence="2">
    <location>
        <begin position="255"/>
        <end position="276"/>
    </location>
</feature>
<organism evidence="6 7">
    <name type="scientific">Thomasclavelia cocleata</name>
    <dbReference type="NCBI Taxonomy" id="69824"/>
    <lineage>
        <taxon>Bacteria</taxon>
        <taxon>Bacillati</taxon>
        <taxon>Bacillota</taxon>
        <taxon>Erysipelotrichia</taxon>
        <taxon>Erysipelotrichales</taxon>
        <taxon>Coprobacillaceae</taxon>
        <taxon>Thomasclavelia</taxon>
    </lineage>
</organism>
<dbReference type="GeneID" id="78288674"/>
<evidence type="ECO:0000256" key="2">
    <source>
        <dbReference type="SAM" id="Phobius"/>
    </source>
</evidence>
<feature type="domain" description="DUF2207" evidence="4">
    <location>
        <begin position="32"/>
        <end position="168"/>
    </location>
</feature>
<dbReference type="Pfam" id="PF09972">
    <property type="entry name" value="DUF2207"/>
    <property type="match status" value="1"/>
</dbReference>
<feature type="domain" description="Predicted membrane protein YciQ-like C-terminal" evidence="5">
    <location>
        <begin position="465"/>
        <end position="507"/>
    </location>
</feature>
<keyword evidence="2" id="KW-1133">Transmembrane helix</keyword>
<evidence type="ECO:0000313" key="7">
    <source>
        <dbReference type="Proteomes" id="UP000198558"/>
    </source>
</evidence>
<keyword evidence="3" id="KW-0732">Signal</keyword>
<feature type="region of interest" description="Disordered" evidence="1">
    <location>
        <begin position="558"/>
        <end position="578"/>
    </location>
</feature>
<evidence type="ECO:0000256" key="1">
    <source>
        <dbReference type="SAM" id="MobiDB-lite"/>
    </source>
</evidence>
<proteinExistence type="predicted"/>
<dbReference type="RefSeq" id="WP_092354399.1">
    <property type="nucleotide sequence ID" value="NZ_FOIN01000020.1"/>
</dbReference>
<sequence length="578" mass="65844">MKLKKIILIAFICLINLIPQAVFAASNDLEVIDMHIYINQNGTATIKETWQMETVEGTENYKAFNNLHGFTITDFSVIDEKGIKYDFVDHWDIDASRQEKKNKCGIVETDTSYELCYGIGDYGKHTYTMTYTIKPYVTQYDDAQGINWRLVNENMDPKPTEFKATIESDYKFYDQDCDIWGFGYEGRVVFDDNGAIVLSNRDLDTNQLGDIDYVNLLVRIPDGTYSEGITVDESFAAVLDDARDESSYEEDMTGIIAVAMIVIGMIVFVVVIVIVANNSNKSKKLYFSDGKDELPTIKEVNPFRDIPCNKDIYYFYYVANKIGLIGQDDRSGILCAMLLKWIRDGYVDFSREPGTGWFKKDKYEIDFSNEIPTSMPFEEKMLGYFREASGSNQILENKEFERWCRKNYEEIEDWFKDLNKYFDKKLQEQGIKHKEITYKKVLGIDVKQVNVVYEPSFRDDILYTMGLKRFLLDFSSIEEKEVIEVKLWEEYLMFASILGIADKVEKQIGTLCPEFNQYSNIDYTYTMYATRTFMYGGIRSASAAYSAAHSSSYSGGGGSSSFGGGGGGFSGGGGGGSR</sequence>